<dbReference type="AlphaFoldDB" id="A0A4R5P7L1"/>
<sequence>MLLVKSSRTRSVAHRFLPVLGLVVFGVVGLGSAEVTALADPLAPVAVMSAAPLNPGDPGGGNGPDADVSGPDDTDSNNIAPPAPASGTGAGCENAGAVCGGDESGTVLTSDNDEV</sequence>
<evidence type="ECO:0000256" key="1">
    <source>
        <dbReference type="SAM" id="MobiDB-lite"/>
    </source>
</evidence>
<comment type="caution">
    <text evidence="2">The sequence shown here is derived from an EMBL/GenBank/DDBJ whole genome shotgun (WGS) entry which is preliminary data.</text>
</comment>
<name>A0A4R5P7L1_9MYCO</name>
<accession>A0A4R5P7L1</accession>
<dbReference type="EMBL" id="RXLR01000019">
    <property type="protein sequence ID" value="TDH19067.1"/>
    <property type="molecule type" value="Genomic_DNA"/>
</dbReference>
<evidence type="ECO:0000313" key="2">
    <source>
        <dbReference type="EMBL" id="TDH19067.1"/>
    </source>
</evidence>
<organism evidence="2 3">
    <name type="scientific">Mycobacteroides franklinii</name>
    <dbReference type="NCBI Taxonomy" id="948102"/>
    <lineage>
        <taxon>Bacteria</taxon>
        <taxon>Bacillati</taxon>
        <taxon>Actinomycetota</taxon>
        <taxon>Actinomycetes</taxon>
        <taxon>Mycobacteriales</taxon>
        <taxon>Mycobacteriaceae</taxon>
        <taxon>Mycobacteroides</taxon>
    </lineage>
</organism>
<reference evidence="2 3" key="1">
    <citation type="journal article" date="2019" name="Sci. Rep.">
        <title>Extended insight into the Mycobacterium chelonae-abscessus complex through whole genome sequencing of Mycobacterium salmoniphilum outbreak and Mycobacterium salmoniphilum-like strains.</title>
        <authorList>
            <person name="Behra P.R.K."/>
            <person name="Das S."/>
            <person name="Pettersson B.M.F."/>
            <person name="Shirreff L."/>
            <person name="DuCote T."/>
            <person name="Jacobsson K.G."/>
            <person name="Ennis D.G."/>
            <person name="Kirsebom L.A."/>
        </authorList>
    </citation>
    <scope>NUCLEOTIDE SEQUENCE [LARGE SCALE GENOMIC DNA]</scope>
    <source>
        <strain evidence="2 3">DSM 45524</strain>
    </source>
</reference>
<dbReference type="RefSeq" id="WP_078332537.1">
    <property type="nucleotide sequence ID" value="NZ_MAFQ01000001.1"/>
</dbReference>
<gene>
    <name evidence="2" type="ORF">EJ571_21035</name>
</gene>
<evidence type="ECO:0000313" key="3">
    <source>
        <dbReference type="Proteomes" id="UP000295627"/>
    </source>
</evidence>
<feature type="compositionally biased region" description="Polar residues" evidence="1">
    <location>
        <begin position="106"/>
        <end position="115"/>
    </location>
</feature>
<proteinExistence type="predicted"/>
<feature type="region of interest" description="Disordered" evidence="1">
    <location>
        <begin position="49"/>
        <end position="115"/>
    </location>
</feature>
<dbReference type="Proteomes" id="UP000295627">
    <property type="component" value="Unassembled WGS sequence"/>
</dbReference>
<protein>
    <submittedName>
        <fullName evidence="2">Uncharacterized protein</fullName>
    </submittedName>
</protein>